<dbReference type="RefSeq" id="WP_106605660.1">
    <property type="nucleotide sequence ID" value="NZ_PYGK01000019.1"/>
</dbReference>
<gene>
    <name evidence="3" type="ORF">CLV42_119120</name>
</gene>
<keyword evidence="4" id="KW-1185">Reference proteome</keyword>
<comment type="caution">
    <text evidence="3">The sequence shown here is derived from an EMBL/GenBank/DDBJ whole genome shotgun (WGS) entry which is preliminary data.</text>
</comment>
<dbReference type="PANTHER" id="PTHR10422:SF38">
    <property type="entry name" value="CYTOCHROME B SUBUNIT OF NITRIC OXIDE REDUCTASE"/>
    <property type="match status" value="1"/>
</dbReference>
<feature type="transmembrane region" description="Helical" evidence="1">
    <location>
        <begin position="361"/>
        <end position="383"/>
    </location>
</feature>
<evidence type="ECO:0000313" key="4">
    <source>
        <dbReference type="Proteomes" id="UP000240978"/>
    </source>
</evidence>
<dbReference type="AlphaFoldDB" id="A0A2P8FN01"/>
<feature type="transmembrane region" description="Helical" evidence="1">
    <location>
        <begin position="721"/>
        <end position="741"/>
    </location>
</feature>
<accession>A0A2P8FN01</accession>
<dbReference type="InterPro" id="IPR000883">
    <property type="entry name" value="Cyt_C_Oxase_1"/>
</dbReference>
<name>A0A2P8FN01_9BACT</name>
<keyword evidence="1" id="KW-0472">Membrane</keyword>
<dbReference type="PANTHER" id="PTHR10422">
    <property type="entry name" value="CYTOCHROME C OXIDASE SUBUNIT 1"/>
    <property type="match status" value="1"/>
</dbReference>
<proteinExistence type="predicted"/>
<feature type="transmembrane region" description="Helical" evidence="1">
    <location>
        <begin position="627"/>
        <end position="650"/>
    </location>
</feature>
<feature type="transmembrane region" description="Helical" evidence="1">
    <location>
        <begin position="228"/>
        <end position="249"/>
    </location>
</feature>
<feature type="transmembrane region" description="Helical" evidence="1">
    <location>
        <begin position="476"/>
        <end position="502"/>
    </location>
</feature>
<feature type="transmembrane region" description="Helical" evidence="1">
    <location>
        <begin position="542"/>
        <end position="564"/>
    </location>
</feature>
<feature type="transmembrane region" description="Helical" evidence="1">
    <location>
        <begin position="584"/>
        <end position="607"/>
    </location>
</feature>
<dbReference type="GO" id="GO:0020037">
    <property type="term" value="F:heme binding"/>
    <property type="evidence" value="ECO:0007669"/>
    <property type="project" value="InterPro"/>
</dbReference>
<evidence type="ECO:0000313" key="3">
    <source>
        <dbReference type="EMBL" id="PSL23100.1"/>
    </source>
</evidence>
<feature type="transmembrane region" description="Helical" evidence="1">
    <location>
        <begin position="282"/>
        <end position="305"/>
    </location>
</feature>
<protein>
    <submittedName>
        <fullName evidence="3">Nitric oxide reductase NorZ apoprotein</fullName>
    </submittedName>
</protein>
<feature type="domain" description="Nitric oxide reductase subunit B cytochrome c-like" evidence="2">
    <location>
        <begin position="36"/>
        <end position="216"/>
    </location>
</feature>
<dbReference type="Gene3D" id="1.20.210.10">
    <property type="entry name" value="Cytochrome c oxidase-like, subunit I domain"/>
    <property type="match status" value="1"/>
</dbReference>
<keyword evidence="1" id="KW-1133">Transmembrane helix</keyword>
<dbReference type="SUPFAM" id="SSF81442">
    <property type="entry name" value="Cytochrome c oxidase subunit I-like"/>
    <property type="match status" value="1"/>
</dbReference>
<sequence>MTTKKLWLSLALVMASSFAVLIFFGNDIYRKAPPIPAKVVSETGEVLFTGQDIKDGQNVWQSIGGQTVGSIWGHGAYIAPDWTADYLHRESQAMLTALAAKDGKVYSSLAGEEQLVYKERMKRDLRTNTFNATENTITYSASRAKVFHELAGYYTKLFMSDPSFSTLRNQYAIQEGAIKDPERMRLMTTFFAWSTWVCISERPDGTQVTYTNNWPYDEQVGNVPSASLHLWSGFSVLLLLGCIALLVLYHVRNKEDEHVDLPTTDPLRNMQPTPSMKAVLKYIWVVSILILVQMLAGIITAHYGVEGQGFYGIPLDKFLPQSISRSWHVQLAIFWIATSWLATGLYMGPAISGHEPRYQKLGVNVLFIALIIVVGGSLTGQWLGVMQKLGLVDNFLWGHQGYEYIELGRIWQILLLVGLVLWLVLMLRALLPALKKKDESRHLLMLFVIASVAIAVFYAAGLVYGRQSHLAVAEYWRWWVVHLWVEGFFEVFATVVSAFLFCRLGLLRLQSATISVLFSTIVFLAGGILGTFHHLYFSATPVAVLALGATFSALEIVPLVLIGYEAYHNYTLSKSTPWIKAYKWPIYCFIAICFWNFLGAGIFGFAINPPIALYYIQGLNTTAVHGHSALFGVYGILGIGLMLFVLRGLYPNHHWNEKLIGTAFWMINIGLLVMVTVSMLPIGIMQGIAAIQHGYWYARSAEFMHTSTMQTLRWLRVPGDILLATGELLLVIFIIGLKTGWSLKDKRQ</sequence>
<feature type="transmembrane region" description="Helical" evidence="1">
    <location>
        <begin position="514"/>
        <end position="536"/>
    </location>
</feature>
<dbReference type="OrthoDB" id="9767153at2"/>
<dbReference type="GO" id="GO:0009060">
    <property type="term" value="P:aerobic respiration"/>
    <property type="evidence" value="ECO:0007669"/>
    <property type="project" value="InterPro"/>
</dbReference>
<feature type="transmembrane region" description="Helical" evidence="1">
    <location>
        <begin position="410"/>
        <end position="431"/>
    </location>
</feature>
<feature type="transmembrane region" description="Helical" evidence="1">
    <location>
        <begin position="327"/>
        <end position="349"/>
    </location>
</feature>
<dbReference type="InterPro" id="IPR036927">
    <property type="entry name" value="Cyt_c_oxase-like_su1_sf"/>
</dbReference>
<feature type="transmembrane region" description="Helical" evidence="1">
    <location>
        <begin position="443"/>
        <end position="464"/>
    </location>
</feature>
<dbReference type="GO" id="GO:0004129">
    <property type="term" value="F:cytochrome-c oxidase activity"/>
    <property type="evidence" value="ECO:0007669"/>
    <property type="project" value="InterPro"/>
</dbReference>
<dbReference type="Pfam" id="PF00115">
    <property type="entry name" value="COX1"/>
    <property type="match status" value="1"/>
</dbReference>
<dbReference type="GO" id="GO:0016020">
    <property type="term" value="C:membrane"/>
    <property type="evidence" value="ECO:0007669"/>
    <property type="project" value="InterPro"/>
</dbReference>
<organism evidence="3 4">
    <name type="scientific">Chitinophaga ginsengisoli</name>
    <dbReference type="NCBI Taxonomy" id="363837"/>
    <lineage>
        <taxon>Bacteria</taxon>
        <taxon>Pseudomonadati</taxon>
        <taxon>Bacteroidota</taxon>
        <taxon>Chitinophagia</taxon>
        <taxon>Chitinophagales</taxon>
        <taxon>Chitinophagaceae</taxon>
        <taxon>Chitinophaga</taxon>
    </lineage>
</organism>
<evidence type="ECO:0000256" key="1">
    <source>
        <dbReference type="SAM" id="Phobius"/>
    </source>
</evidence>
<dbReference type="EMBL" id="PYGK01000019">
    <property type="protein sequence ID" value="PSL23100.1"/>
    <property type="molecule type" value="Genomic_DNA"/>
</dbReference>
<keyword evidence="1" id="KW-0812">Transmembrane</keyword>
<dbReference type="InterPro" id="IPR054309">
    <property type="entry name" value="NorB_cytochrome_c-like"/>
</dbReference>
<feature type="transmembrane region" description="Helical" evidence="1">
    <location>
        <begin position="662"/>
        <end position="684"/>
    </location>
</feature>
<evidence type="ECO:0000259" key="2">
    <source>
        <dbReference type="Pfam" id="PF22085"/>
    </source>
</evidence>
<dbReference type="Pfam" id="PF22085">
    <property type="entry name" value="NorB_cytochrome_c-like"/>
    <property type="match status" value="1"/>
</dbReference>
<reference evidence="3 4" key="1">
    <citation type="submission" date="2018-03" db="EMBL/GenBank/DDBJ databases">
        <title>Genomic Encyclopedia of Archaeal and Bacterial Type Strains, Phase II (KMG-II): from individual species to whole genera.</title>
        <authorList>
            <person name="Goeker M."/>
        </authorList>
    </citation>
    <scope>NUCLEOTIDE SEQUENCE [LARGE SCALE GENOMIC DNA]</scope>
    <source>
        <strain evidence="3 4">DSM 18107</strain>
    </source>
</reference>
<dbReference type="Proteomes" id="UP000240978">
    <property type="component" value="Unassembled WGS sequence"/>
</dbReference>